<organism evidence="4 5">
    <name type="scientific">Adineta ricciae</name>
    <name type="common">Rotifer</name>
    <dbReference type="NCBI Taxonomy" id="249248"/>
    <lineage>
        <taxon>Eukaryota</taxon>
        <taxon>Metazoa</taxon>
        <taxon>Spiralia</taxon>
        <taxon>Gnathifera</taxon>
        <taxon>Rotifera</taxon>
        <taxon>Eurotatoria</taxon>
        <taxon>Bdelloidea</taxon>
        <taxon>Adinetida</taxon>
        <taxon>Adinetidae</taxon>
        <taxon>Adineta</taxon>
    </lineage>
</organism>
<evidence type="ECO:0000256" key="2">
    <source>
        <dbReference type="SAM" id="MobiDB-lite"/>
    </source>
</evidence>
<protein>
    <submittedName>
        <fullName evidence="4">Uncharacterized protein</fullName>
    </submittedName>
</protein>
<dbReference type="EMBL" id="CAJNOJ010000131">
    <property type="protein sequence ID" value="CAF1171529.1"/>
    <property type="molecule type" value="Genomic_DNA"/>
</dbReference>
<gene>
    <name evidence="4" type="ORF">EDS130_LOCUS23715</name>
</gene>
<feature type="compositionally biased region" description="Basic residues" evidence="2">
    <location>
        <begin position="88"/>
        <end position="104"/>
    </location>
</feature>
<keyword evidence="3" id="KW-0732">Signal</keyword>
<sequence length="529" mass="61343">MRSLASLLFSAFLCTTVTSTSINEHIHLQHHKSKLGCYHSLLMSTNRTLTWKLTRDHLLTDATNARQSILQALHGEVESAMADGSRSRFARSTKWKKNKRKSKRPTGTSEEDVILNTDAHLLKFTRSHQDRIKTVIRELQPDNGLLIFKRLSQVISMATGTLPKKLMPSLQRLSNSHSKTTKRVKDGLAVLSAVLSKFVIKSWWIIQRGMNREDEDALKTLTNQLNITFKDELAKFTELSSKDIFNIYSQLFLERINNDETQKLLEKRRSLDADLSEQKAKLTNKYFEWSANEGQIEYIKDLKRFNDLAILNSKKARLAMRTELSRLKAQIPDYQAKVKPHSGNYTEEPQGIGLLSWNVQTFYIDTGETIARENLNRLLNRIRFLEEKYKNWSSTRLIKQRRKTASELKKYEERKVQLEHEQNEFQKQYNKTKQEFDTIIQQIDRLHLSIRPADTDNTKLVHDLWYALQTGSNTLISACNSIQNHLNIFDVDSKFLVDAVVDALKLINITDEYNDSTMIKDIKRVLEIG</sequence>
<feature type="chain" id="PRO_5032484020" evidence="3">
    <location>
        <begin position="20"/>
        <end position="529"/>
    </location>
</feature>
<evidence type="ECO:0000313" key="5">
    <source>
        <dbReference type="Proteomes" id="UP000663852"/>
    </source>
</evidence>
<accession>A0A814U8K0</accession>
<dbReference type="OrthoDB" id="10050199at2759"/>
<keyword evidence="1" id="KW-0175">Coiled coil</keyword>
<comment type="caution">
    <text evidence="4">The sequence shown here is derived from an EMBL/GenBank/DDBJ whole genome shotgun (WGS) entry which is preliminary data.</text>
</comment>
<evidence type="ECO:0000256" key="1">
    <source>
        <dbReference type="SAM" id="Coils"/>
    </source>
</evidence>
<reference evidence="4" key="1">
    <citation type="submission" date="2021-02" db="EMBL/GenBank/DDBJ databases">
        <authorList>
            <person name="Nowell W R."/>
        </authorList>
    </citation>
    <scope>NUCLEOTIDE SEQUENCE</scope>
</reference>
<dbReference type="Proteomes" id="UP000663852">
    <property type="component" value="Unassembled WGS sequence"/>
</dbReference>
<name>A0A814U8K0_ADIRI</name>
<feature type="coiled-coil region" evidence="1">
    <location>
        <begin position="368"/>
        <end position="435"/>
    </location>
</feature>
<dbReference type="AlphaFoldDB" id="A0A814U8K0"/>
<feature type="region of interest" description="Disordered" evidence="2">
    <location>
        <begin position="83"/>
        <end position="110"/>
    </location>
</feature>
<proteinExistence type="predicted"/>
<evidence type="ECO:0000313" key="4">
    <source>
        <dbReference type="EMBL" id="CAF1171529.1"/>
    </source>
</evidence>
<evidence type="ECO:0000256" key="3">
    <source>
        <dbReference type="SAM" id="SignalP"/>
    </source>
</evidence>
<feature type="signal peptide" evidence="3">
    <location>
        <begin position="1"/>
        <end position="19"/>
    </location>
</feature>